<keyword evidence="1" id="KW-0472">Membrane</keyword>
<dbReference type="KEGG" id="pmi:PMT9312_1891"/>
<feature type="transmembrane region" description="Helical" evidence="1">
    <location>
        <begin position="6"/>
        <end position="22"/>
    </location>
</feature>
<dbReference type="STRING" id="74546.PMT9312_1891"/>
<evidence type="ECO:0000313" key="2">
    <source>
        <dbReference type="EMBL" id="ABS83166.1"/>
    </source>
</evidence>
<reference evidence="3" key="1">
    <citation type="submission" date="2005-07" db="EMBL/GenBank/DDBJ databases">
        <title>Complete sequence of Prochlorococcus marinus str. MIT 9312.</title>
        <authorList>
            <consortium name="US DOE Joint Genome Institute"/>
            <person name="Copeland A."/>
            <person name="Lucas S."/>
            <person name="Lapidus A."/>
            <person name="Barry K."/>
            <person name="Detter J.C."/>
            <person name="Glavina T."/>
            <person name="Hammon N."/>
            <person name="Israni S."/>
            <person name="Pitluck S."/>
            <person name="Thiel J."/>
            <person name="Schmutz J."/>
            <person name="Larimer F."/>
            <person name="Land M."/>
            <person name="Kyrpides N."/>
            <person name="Lykidis A."/>
            <person name="Richardson P."/>
        </authorList>
    </citation>
    <scope>NUCLEOTIDE SEQUENCE [LARGE SCALE GENOMIC DNA]</scope>
    <source>
        <strain evidence="3">MIT 9312</strain>
    </source>
</reference>
<gene>
    <name evidence="2" type="ordered locus">PMT9312_1891</name>
</gene>
<organism evidence="2 3">
    <name type="scientific">Prochlorococcus marinus (strain MIT 9312)</name>
    <dbReference type="NCBI Taxonomy" id="74546"/>
    <lineage>
        <taxon>Bacteria</taxon>
        <taxon>Bacillati</taxon>
        <taxon>Cyanobacteriota</taxon>
        <taxon>Cyanophyceae</taxon>
        <taxon>Synechococcales</taxon>
        <taxon>Prochlorococcaceae</taxon>
        <taxon>Prochlorococcus</taxon>
    </lineage>
</organism>
<dbReference type="AlphaFoldDB" id="A7FAJ2"/>
<dbReference type="EMBL" id="CP000111">
    <property type="protein sequence ID" value="ABS83166.1"/>
    <property type="molecule type" value="Genomic_DNA"/>
</dbReference>
<keyword evidence="1" id="KW-0812">Transmembrane</keyword>
<name>A7FAJ2_PROM9</name>
<dbReference type="Proteomes" id="UP000002715">
    <property type="component" value="Chromosome"/>
</dbReference>
<keyword evidence="1" id="KW-1133">Transmembrane helix</keyword>
<sequence length="39" mass="4605">MKYIIGIIILLFGIYIITDLALKTRYTRKRLSNKKSKAF</sequence>
<accession>A7FAJ2</accession>
<evidence type="ECO:0000313" key="3">
    <source>
        <dbReference type="Proteomes" id="UP000002715"/>
    </source>
</evidence>
<protein>
    <submittedName>
        <fullName evidence="2">Uncharacterized protein</fullName>
    </submittedName>
</protein>
<evidence type="ECO:0000256" key="1">
    <source>
        <dbReference type="SAM" id="Phobius"/>
    </source>
</evidence>
<dbReference type="HOGENOM" id="CLU_3331579_0_0_3"/>
<proteinExistence type="predicted"/>